<dbReference type="RefSeq" id="WP_123210651.1">
    <property type="nucleotide sequence ID" value="NZ_RJVO01000001.1"/>
</dbReference>
<sequence length="283" mass="30114">MSSPKSFVELLTPVASAPGELQFEISEDWLQGRSAFGGLQAALALAAMRQLTGVSAPLRVLQTTFMAPVPPGVVSVRAQVLRAGKSVTHVEARIEAEGHTLALFVGVFGAGRASNIVVTMPAPPLPAKGPEGLKDLPFFPGVAPNFIQHYAMRWAEGGWPFSNTPGPVTRIWLKARDAAPDPAVFGEHAAELALVALTDAIPSPAISWLKLPAPASSLTWILELIEPAPFPGDAQRFGVGHDYWRIDSEIHSAKEGYIAQTAVVHSPDNRPVALSRQSVVIFA</sequence>
<dbReference type="Pfam" id="PF20789">
    <property type="entry name" value="4HBT_3C"/>
    <property type="match status" value="1"/>
</dbReference>
<dbReference type="InterPro" id="IPR042171">
    <property type="entry name" value="Acyl-CoA_hotdog"/>
</dbReference>
<dbReference type="EMBL" id="RJVO01000001">
    <property type="protein sequence ID" value="ROH93795.1"/>
    <property type="molecule type" value="Genomic_DNA"/>
</dbReference>
<accession>A0A3N0VM21</accession>
<dbReference type="InParanoid" id="A0A3N0VM21"/>
<dbReference type="Proteomes" id="UP000282106">
    <property type="component" value="Unassembled WGS sequence"/>
</dbReference>
<dbReference type="InterPro" id="IPR029069">
    <property type="entry name" value="HotDog_dom_sf"/>
</dbReference>
<name>A0A3N0VM21_9GAMM</name>
<keyword evidence="4" id="KW-1185">Reference proteome</keyword>
<evidence type="ECO:0000259" key="2">
    <source>
        <dbReference type="Pfam" id="PF20789"/>
    </source>
</evidence>
<dbReference type="InterPro" id="IPR049450">
    <property type="entry name" value="ACOT8-like_C"/>
</dbReference>
<dbReference type="Pfam" id="PF13622">
    <property type="entry name" value="4HBT_3"/>
    <property type="match status" value="1"/>
</dbReference>
<dbReference type="InterPro" id="IPR049449">
    <property type="entry name" value="TesB_ACOT8-like_N"/>
</dbReference>
<feature type="domain" description="Acyl-CoA thioesterase-like N-terminal HotDog" evidence="1">
    <location>
        <begin position="26"/>
        <end position="108"/>
    </location>
</feature>
<dbReference type="SUPFAM" id="SSF54637">
    <property type="entry name" value="Thioesterase/thiol ester dehydrase-isomerase"/>
    <property type="match status" value="2"/>
</dbReference>
<comment type="caution">
    <text evidence="3">The sequence shown here is derived from an EMBL/GenBank/DDBJ whole genome shotgun (WGS) entry which is preliminary data.</text>
</comment>
<proteinExistence type="predicted"/>
<evidence type="ECO:0000259" key="1">
    <source>
        <dbReference type="Pfam" id="PF13622"/>
    </source>
</evidence>
<gene>
    <name evidence="3" type="ORF">ED208_04535</name>
</gene>
<dbReference type="Gene3D" id="2.40.160.210">
    <property type="entry name" value="Acyl-CoA thioesterase, double hotdog domain"/>
    <property type="match status" value="1"/>
</dbReference>
<feature type="domain" description="Acyl-CoA thioesterase-like C-terminal" evidence="2">
    <location>
        <begin position="130"/>
        <end position="281"/>
    </location>
</feature>
<evidence type="ECO:0000313" key="4">
    <source>
        <dbReference type="Proteomes" id="UP000282106"/>
    </source>
</evidence>
<evidence type="ECO:0000313" key="3">
    <source>
        <dbReference type="EMBL" id="ROH93795.1"/>
    </source>
</evidence>
<protein>
    <submittedName>
        <fullName evidence="3">Thioesterase family protein</fullName>
    </submittedName>
</protein>
<organism evidence="3 4">
    <name type="scientific">Stagnimonas aquatica</name>
    <dbReference type="NCBI Taxonomy" id="2689987"/>
    <lineage>
        <taxon>Bacteria</taxon>
        <taxon>Pseudomonadati</taxon>
        <taxon>Pseudomonadota</taxon>
        <taxon>Gammaproteobacteria</taxon>
        <taxon>Nevskiales</taxon>
        <taxon>Nevskiaceae</taxon>
        <taxon>Stagnimonas</taxon>
    </lineage>
</organism>
<reference evidence="3 4" key="1">
    <citation type="submission" date="2018-10" db="EMBL/GenBank/DDBJ databases">
        <authorList>
            <person name="Chen W.-M."/>
        </authorList>
    </citation>
    <scope>NUCLEOTIDE SEQUENCE [LARGE SCALE GENOMIC DNA]</scope>
    <source>
        <strain evidence="3 4">THS-13</strain>
    </source>
</reference>
<dbReference type="AlphaFoldDB" id="A0A3N0VM21"/>